<dbReference type="EMBL" id="CM056809">
    <property type="protein sequence ID" value="KAJ8649176.1"/>
    <property type="molecule type" value="Genomic_DNA"/>
</dbReference>
<organism evidence="1 2">
    <name type="scientific">Persea americana</name>
    <name type="common">Avocado</name>
    <dbReference type="NCBI Taxonomy" id="3435"/>
    <lineage>
        <taxon>Eukaryota</taxon>
        <taxon>Viridiplantae</taxon>
        <taxon>Streptophyta</taxon>
        <taxon>Embryophyta</taxon>
        <taxon>Tracheophyta</taxon>
        <taxon>Spermatophyta</taxon>
        <taxon>Magnoliopsida</taxon>
        <taxon>Magnoliidae</taxon>
        <taxon>Laurales</taxon>
        <taxon>Lauraceae</taxon>
        <taxon>Persea</taxon>
    </lineage>
</organism>
<evidence type="ECO:0000313" key="2">
    <source>
        <dbReference type="Proteomes" id="UP001234297"/>
    </source>
</evidence>
<dbReference type="Proteomes" id="UP001234297">
    <property type="component" value="Chromosome 1"/>
</dbReference>
<comment type="caution">
    <text evidence="1">The sequence shown here is derived from an EMBL/GenBank/DDBJ whole genome shotgun (WGS) entry which is preliminary data.</text>
</comment>
<name>A0ACC2MUR1_PERAE</name>
<sequence length="111" mass="12579">MYDSWYGVLKIREYCLDSIACNFETFANAHEFRALLLVLPPPSRDSSMHTTLPRAPGAGGKTDQANLLDDLREKWLEAEAAELDKRDESAALFDKRLEMLMLVAEQESTDN</sequence>
<keyword evidence="2" id="KW-1185">Reference proteome</keyword>
<evidence type="ECO:0000313" key="1">
    <source>
        <dbReference type="EMBL" id="KAJ8649176.1"/>
    </source>
</evidence>
<protein>
    <submittedName>
        <fullName evidence="1">Uncharacterized protein</fullName>
    </submittedName>
</protein>
<accession>A0ACC2MUR1</accession>
<reference evidence="1 2" key="1">
    <citation type="journal article" date="2022" name="Hortic Res">
        <title>A haplotype resolved chromosomal level avocado genome allows analysis of novel avocado genes.</title>
        <authorList>
            <person name="Nath O."/>
            <person name="Fletcher S.J."/>
            <person name="Hayward A."/>
            <person name="Shaw L.M."/>
            <person name="Masouleh A.K."/>
            <person name="Furtado A."/>
            <person name="Henry R.J."/>
            <person name="Mitter N."/>
        </authorList>
    </citation>
    <scope>NUCLEOTIDE SEQUENCE [LARGE SCALE GENOMIC DNA]</scope>
    <source>
        <strain evidence="2">cv. Hass</strain>
    </source>
</reference>
<proteinExistence type="predicted"/>
<gene>
    <name evidence="1" type="ORF">MRB53_002199</name>
</gene>